<evidence type="ECO:0000313" key="3">
    <source>
        <dbReference type="Proteomes" id="UP001176059"/>
    </source>
</evidence>
<dbReference type="Proteomes" id="UP001176059">
    <property type="component" value="Unassembled WGS sequence"/>
</dbReference>
<accession>A0AA38JI01</accession>
<feature type="compositionally biased region" description="Low complexity" evidence="1">
    <location>
        <begin position="26"/>
        <end position="37"/>
    </location>
</feature>
<feature type="region of interest" description="Disordered" evidence="1">
    <location>
        <begin position="1"/>
        <end position="90"/>
    </location>
</feature>
<sequence length="545" mass="61257">MASVIPENAKTIPPSAQADLPPPLPLDLEQAPDLPLQRRSPHSQVSSLVPSHRYHPRQRRVRARVPTLDSQDDHYPAQAREESSVDMETHSRPLDLLGTRYRPYQVPRAQMGSGSRHPLRVDLTSGQALEVGLHRERMPSDQGQHPHWGQEQHQTVTSMLDMAWVLDGKTIAPMESHPSRSTPLHSAHLAAESVDSQLSTRETGMREPVNLDRNQGDSALWNSVLQKTHPGVQNLRLALQETEEFYSLQLGIENHTPQQPQEVDPEQVAQDSLSVELQDSPLEIGRMAQLTQYQRAMSYSHEMRLQQEDQLRRIREKTQMPRVNQSIIQAQSPSLRNPHHPDHLQQYRRLSLSMSQDHQLPRLTDRPAHLTHPSHQIGKQMDTGNMRGIDPGLDTNIMALSAGEVHSQALVNTAHSMVSQPGHPDQILPAALQQVQGHHYPQEVYHHRAPSLQQAAMRGDDPRISNEFRMTSDNNSYGHSPMLPDEMPLATISTLTEGADPVGAFRSSDVDVDGREMGGIRGWGILPSRLWGDYLPGRVDTRNNQ</sequence>
<dbReference type="AlphaFoldDB" id="A0AA38JI01"/>
<protein>
    <submittedName>
        <fullName evidence="2">Uncharacterized protein</fullName>
    </submittedName>
</protein>
<feature type="compositionally biased region" description="Basic residues" evidence="1">
    <location>
        <begin position="52"/>
        <end position="63"/>
    </location>
</feature>
<feature type="compositionally biased region" description="Basic and acidic residues" evidence="1">
    <location>
        <begin position="71"/>
        <end position="90"/>
    </location>
</feature>
<dbReference type="EMBL" id="JANVFO010000024">
    <property type="protein sequence ID" value="KAJ3732447.1"/>
    <property type="molecule type" value="Genomic_DNA"/>
</dbReference>
<reference evidence="2" key="1">
    <citation type="submission" date="2022-08" db="EMBL/GenBank/DDBJ databases">
        <authorList>
            <consortium name="DOE Joint Genome Institute"/>
            <person name="Min B."/>
            <person name="Sierra-Patev S."/>
            <person name="Naranjo-Ortiz M."/>
            <person name="Looney B."/>
            <person name="Konkel Z."/>
            <person name="Slot J.C."/>
            <person name="Sakamoto Y."/>
            <person name="Steenwyk J.L."/>
            <person name="Rokas A."/>
            <person name="Carro J."/>
            <person name="Camarero S."/>
            <person name="Ferreira P."/>
            <person name="Molpeceres G."/>
            <person name="Ruiz-duenas F.J."/>
            <person name="Serrano A."/>
            <person name="Henrissat B."/>
            <person name="Drula E."/>
            <person name="Hughes K.W."/>
            <person name="Mata J.L."/>
            <person name="Ishikawa N.K."/>
            <person name="Vargas-Isla R."/>
            <person name="Ushijima S."/>
            <person name="Smith C.A."/>
            <person name="Ahrendt S."/>
            <person name="Andreopoulos W."/>
            <person name="He G."/>
            <person name="LaButti K."/>
            <person name="Lipzen A."/>
            <person name="Ng V."/>
            <person name="Riley R."/>
            <person name="Sandor L."/>
            <person name="Barry K."/>
            <person name="Martinez A.T."/>
            <person name="Xiao Y."/>
            <person name="Gibbons J.G."/>
            <person name="Terashima K."/>
            <person name="Hibbett D.S."/>
            <person name="Grigoriev I.V."/>
        </authorList>
    </citation>
    <scope>NUCLEOTIDE SEQUENCE</scope>
    <source>
        <strain evidence="2">ET3784</strain>
    </source>
</reference>
<name>A0AA38JI01_9AGAR</name>
<evidence type="ECO:0000313" key="2">
    <source>
        <dbReference type="EMBL" id="KAJ3732447.1"/>
    </source>
</evidence>
<gene>
    <name evidence="2" type="ORF">DFJ43DRAFT_310686</name>
</gene>
<keyword evidence="3" id="KW-1185">Reference proteome</keyword>
<proteinExistence type="predicted"/>
<comment type="caution">
    <text evidence="2">The sequence shown here is derived from an EMBL/GenBank/DDBJ whole genome shotgun (WGS) entry which is preliminary data.</text>
</comment>
<feature type="region of interest" description="Disordered" evidence="1">
    <location>
        <begin position="365"/>
        <end position="385"/>
    </location>
</feature>
<reference evidence="2" key="2">
    <citation type="journal article" date="2023" name="Proc. Natl. Acad. Sci. U.S.A.">
        <title>A global phylogenomic analysis of the shiitake genus Lentinula.</title>
        <authorList>
            <person name="Sierra-Patev S."/>
            <person name="Min B."/>
            <person name="Naranjo-Ortiz M."/>
            <person name="Looney B."/>
            <person name="Konkel Z."/>
            <person name="Slot J.C."/>
            <person name="Sakamoto Y."/>
            <person name="Steenwyk J.L."/>
            <person name="Rokas A."/>
            <person name="Carro J."/>
            <person name="Camarero S."/>
            <person name="Ferreira P."/>
            <person name="Molpeceres G."/>
            <person name="Ruiz-Duenas F.J."/>
            <person name="Serrano A."/>
            <person name="Henrissat B."/>
            <person name="Drula E."/>
            <person name="Hughes K.W."/>
            <person name="Mata J.L."/>
            <person name="Ishikawa N.K."/>
            <person name="Vargas-Isla R."/>
            <person name="Ushijima S."/>
            <person name="Smith C.A."/>
            <person name="Donoghue J."/>
            <person name="Ahrendt S."/>
            <person name="Andreopoulos W."/>
            <person name="He G."/>
            <person name="LaButti K."/>
            <person name="Lipzen A."/>
            <person name="Ng V."/>
            <person name="Riley R."/>
            <person name="Sandor L."/>
            <person name="Barry K."/>
            <person name="Martinez A.T."/>
            <person name="Xiao Y."/>
            <person name="Gibbons J.G."/>
            <person name="Terashima K."/>
            <person name="Grigoriev I.V."/>
            <person name="Hibbett D."/>
        </authorList>
    </citation>
    <scope>NUCLEOTIDE SEQUENCE</scope>
    <source>
        <strain evidence="2">ET3784</strain>
    </source>
</reference>
<organism evidence="2 3">
    <name type="scientific">Lentinula guzmanii</name>
    <dbReference type="NCBI Taxonomy" id="2804957"/>
    <lineage>
        <taxon>Eukaryota</taxon>
        <taxon>Fungi</taxon>
        <taxon>Dikarya</taxon>
        <taxon>Basidiomycota</taxon>
        <taxon>Agaricomycotina</taxon>
        <taxon>Agaricomycetes</taxon>
        <taxon>Agaricomycetidae</taxon>
        <taxon>Agaricales</taxon>
        <taxon>Marasmiineae</taxon>
        <taxon>Omphalotaceae</taxon>
        <taxon>Lentinula</taxon>
    </lineage>
</organism>
<evidence type="ECO:0000256" key="1">
    <source>
        <dbReference type="SAM" id="MobiDB-lite"/>
    </source>
</evidence>